<accession>A0A1T4K9F3</accession>
<protein>
    <submittedName>
        <fullName evidence="3">Metal-dependent hydrolase, endonuclease/exonuclease/phosphatase family</fullName>
    </submittedName>
</protein>
<reference evidence="3 4" key="1">
    <citation type="submission" date="2017-02" db="EMBL/GenBank/DDBJ databases">
        <authorList>
            <person name="Peterson S.W."/>
        </authorList>
    </citation>
    <scope>NUCLEOTIDE SEQUENCE [LARGE SCALE GENOMIC DNA]</scope>
    <source>
        <strain evidence="3 4">DSM 22335</strain>
    </source>
</reference>
<organism evidence="3 4">
    <name type="scientific">Sediminibacterium ginsengisoli</name>
    <dbReference type="NCBI Taxonomy" id="413434"/>
    <lineage>
        <taxon>Bacteria</taxon>
        <taxon>Pseudomonadati</taxon>
        <taxon>Bacteroidota</taxon>
        <taxon>Chitinophagia</taxon>
        <taxon>Chitinophagales</taxon>
        <taxon>Chitinophagaceae</taxon>
        <taxon>Sediminibacterium</taxon>
    </lineage>
</organism>
<sequence length="319" mass="35928">MKQILAMFLIAGSVITAVQAQKLTTYRPGMVFPADYAPAKDTLVVMAYNTENFTDTKDNPYISNRMEDDAAKAMEGREALLAKALKAANADIVMIAEFETVAYLREINQKYDLGYKFFASSESQTWYQNTMLMSKVPIGTFRTYNAVYSPVEGETDKNGMPLTQTNINSRMWIAEVWPAADRKLYLCGVHLKAGRNKSDTATRAGQFHLLKGEFDRILKEDKHAAILMAGDFNATPESAEFRIMQEGNKKSRLIDPLAGTEVYSHPAKAPRWRIDHVLYNQNLKSRIVPGSTGPVYLLSREEMEKLSDHLPVITKILVR</sequence>
<feature type="chain" id="PRO_5012481991" evidence="1">
    <location>
        <begin position="21"/>
        <end position="319"/>
    </location>
</feature>
<evidence type="ECO:0000256" key="1">
    <source>
        <dbReference type="SAM" id="SignalP"/>
    </source>
</evidence>
<dbReference type="PANTHER" id="PTHR42834">
    <property type="entry name" value="ENDONUCLEASE/EXONUCLEASE/PHOSPHATASE FAMILY PROTEIN (AFU_ORTHOLOGUE AFUA_3G09210)"/>
    <property type="match status" value="1"/>
</dbReference>
<dbReference type="RefSeq" id="WP_078829878.1">
    <property type="nucleotide sequence ID" value="NZ_FUWH01000001.1"/>
</dbReference>
<dbReference type="PANTHER" id="PTHR42834:SF1">
    <property type="entry name" value="ENDONUCLEASE_EXONUCLEASE_PHOSPHATASE FAMILY PROTEIN (AFU_ORTHOLOGUE AFUA_3G09210)"/>
    <property type="match status" value="1"/>
</dbReference>
<feature type="domain" description="Endonuclease/exonuclease/phosphatase" evidence="2">
    <location>
        <begin position="48"/>
        <end position="309"/>
    </location>
</feature>
<keyword evidence="3" id="KW-0378">Hydrolase</keyword>
<dbReference type="EMBL" id="FUWH01000001">
    <property type="protein sequence ID" value="SJZ39078.1"/>
    <property type="molecule type" value="Genomic_DNA"/>
</dbReference>
<evidence type="ECO:0000313" key="3">
    <source>
        <dbReference type="EMBL" id="SJZ39078.1"/>
    </source>
</evidence>
<feature type="signal peptide" evidence="1">
    <location>
        <begin position="1"/>
        <end position="20"/>
    </location>
</feature>
<keyword evidence="4" id="KW-1185">Reference proteome</keyword>
<dbReference type="OrthoDB" id="5447300at2"/>
<dbReference type="InterPro" id="IPR005135">
    <property type="entry name" value="Endo/exonuclease/phosphatase"/>
</dbReference>
<keyword evidence="3" id="KW-0255">Endonuclease</keyword>
<dbReference type="SUPFAM" id="SSF56219">
    <property type="entry name" value="DNase I-like"/>
    <property type="match status" value="1"/>
</dbReference>
<evidence type="ECO:0000313" key="4">
    <source>
        <dbReference type="Proteomes" id="UP000190888"/>
    </source>
</evidence>
<dbReference type="STRING" id="413434.SAMN04488132_101550"/>
<dbReference type="Proteomes" id="UP000190888">
    <property type="component" value="Unassembled WGS sequence"/>
</dbReference>
<dbReference type="InterPro" id="IPR036691">
    <property type="entry name" value="Endo/exonu/phosph_ase_sf"/>
</dbReference>
<evidence type="ECO:0000259" key="2">
    <source>
        <dbReference type="Pfam" id="PF03372"/>
    </source>
</evidence>
<gene>
    <name evidence="3" type="ORF">SAMN04488132_101550</name>
</gene>
<dbReference type="Pfam" id="PF03372">
    <property type="entry name" value="Exo_endo_phos"/>
    <property type="match status" value="1"/>
</dbReference>
<proteinExistence type="predicted"/>
<dbReference type="AlphaFoldDB" id="A0A1T4K9F3"/>
<name>A0A1T4K9F3_9BACT</name>
<dbReference type="GO" id="GO:0004527">
    <property type="term" value="F:exonuclease activity"/>
    <property type="evidence" value="ECO:0007669"/>
    <property type="project" value="UniProtKB-KW"/>
</dbReference>
<keyword evidence="3" id="KW-0269">Exonuclease</keyword>
<keyword evidence="1" id="KW-0732">Signal</keyword>
<dbReference type="GO" id="GO:0004519">
    <property type="term" value="F:endonuclease activity"/>
    <property type="evidence" value="ECO:0007669"/>
    <property type="project" value="UniProtKB-KW"/>
</dbReference>
<dbReference type="Gene3D" id="3.60.10.10">
    <property type="entry name" value="Endonuclease/exonuclease/phosphatase"/>
    <property type="match status" value="1"/>
</dbReference>
<keyword evidence="3" id="KW-0540">Nuclease</keyword>